<dbReference type="SMART" id="SM00034">
    <property type="entry name" value="CLECT"/>
    <property type="match status" value="1"/>
</dbReference>
<dbReference type="AlphaFoldDB" id="A0A8C3AJX0"/>
<dbReference type="GeneTree" id="ENSGT00940000174712"/>
<name>A0A8C3AJX0_CYCLU</name>
<proteinExistence type="predicted"/>
<dbReference type="SUPFAM" id="SSF56436">
    <property type="entry name" value="C-type lectin-like"/>
    <property type="match status" value="1"/>
</dbReference>
<dbReference type="Gene3D" id="3.10.100.10">
    <property type="entry name" value="Mannose-Binding Protein A, subunit A"/>
    <property type="match status" value="1"/>
</dbReference>
<accession>A0A8C3AJX0</accession>
<reference evidence="2" key="1">
    <citation type="submission" date="2025-08" db="UniProtKB">
        <authorList>
            <consortium name="Ensembl"/>
        </authorList>
    </citation>
    <scope>IDENTIFICATION</scope>
</reference>
<evidence type="ECO:0000313" key="2">
    <source>
        <dbReference type="Ensembl" id="ENSCLMP00005042741.1"/>
    </source>
</evidence>
<dbReference type="Ensembl" id="ENSCLMT00005044276.1">
    <property type="protein sequence ID" value="ENSCLMP00005042741.1"/>
    <property type="gene ID" value="ENSCLMG00005019907.1"/>
</dbReference>
<dbReference type="InterPro" id="IPR016187">
    <property type="entry name" value="CTDL_fold"/>
</dbReference>
<organism evidence="2 3">
    <name type="scientific">Cyclopterus lumpus</name>
    <name type="common">Lumpsucker</name>
    <dbReference type="NCBI Taxonomy" id="8103"/>
    <lineage>
        <taxon>Eukaryota</taxon>
        <taxon>Metazoa</taxon>
        <taxon>Chordata</taxon>
        <taxon>Craniata</taxon>
        <taxon>Vertebrata</taxon>
        <taxon>Euteleostomi</taxon>
        <taxon>Actinopterygii</taxon>
        <taxon>Neopterygii</taxon>
        <taxon>Teleostei</taxon>
        <taxon>Neoteleostei</taxon>
        <taxon>Acanthomorphata</taxon>
        <taxon>Eupercaria</taxon>
        <taxon>Perciformes</taxon>
        <taxon>Cottioidei</taxon>
        <taxon>Cottales</taxon>
        <taxon>Cyclopteridae</taxon>
        <taxon>Cyclopterus</taxon>
    </lineage>
</organism>
<dbReference type="InterPro" id="IPR050111">
    <property type="entry name" value="C-type_lectin/snaclec_domain"/>
</dbReference>
<dbReference type="PANTHER" id="PTHR22803">
    <property type="entry name" value="MANNOSE, PHOSPHOLIPASE, LECTIN RECEPTOR RELATED"/>
    <property type="match status" value="1"/>
</dbReference>
<protein>
    <recommendedName>
        <fullName evidence="1">C-type lectin domain-containing protein</fullName>
    </recommendedName>
</protein>
<evidence type="ECO:0000259" key="1">
    <source>
        <dbReference type="PROSITE" id="PS50041"/>
    </source>
</evidence>
<dbReference type="CDD" id="cd00037">
    <property type="entry name" value="CLECT"/>
    <property type="match status" value="1"/>
</dbReference>
<dbReference type="InterPro" id="IPR001304">
    <property type="entry name" value="C-type_lectin-like"/>
</dbReference>
<evidence type="ECO:0000313" key="3">
    <source>
        <dbReference type="Proteomes" id="UP000694565"/>
    </source>
</evidence>
<reference evidence="2" key="2">
    <citation type="submission" date="2025-09" db="UniProtKB">
        <authorList>
            <consortium name="Ensembl"/>
        </authorList>
    </citation>
    <scope>IDENTIFICATION</scope>
</reference>
<sequence>MIAKLQTDARNTVWFLIKQAFSFQAFSCVSVVFHLNSPKDFRGCVLSPEVLKIGEVANSWQESLKYCKDQKMELVSFPEAQHQREVYGKLLQAQGASRQEVWIGMRRSSRSGEWYWLNGVPVNDTNWEEGEPGTVHDGQCAIMSLDENKNFGWSDKGCCEAAKPVCHIEPILLNIS</sequence>
<dbReference type="InterPro" id="IPR016186">
    <property type="entry name" value="C-type_lectin-like/link_sf"/>
</dbReference>
<feature type="domain" description="C-type lectin" evidence="1">
    <location>
        <begin position="59"/>
        <end position="167"/>
    </location>
</feature>
<keyword evidence="3" id="KW-1185">Reference proteome</keyword>
<dbReference type="Proteomes" id="UP000694565">
    <property type="component" value="Unplaced"/>
</dbReference>
<dbReference type="PROSITE" id="PS50041">
    <property type="entry name" value="C_TYPE_LECTIN_2"/>
    <property type="match status" value="1"/>
</dbReference>
<dbReference type="Pfam" id="PF00059">
    <property type="entry name" value="Lectin_C"/>
    <property type="match status" value="1"/>
</dbReference>